<dbReference type="AlphaFoldDB" id="A0A4U9TKL8"/>
<evidence type="ECO:0000313" key="1">
    <source>
        <dbReference type="EMBL" id="VTR20696.1"/>
    </source>
</evidence>
<proteinExistence type="predicted"/>
<accession>A0A4U9TKL8</accession>
<sequence>MAFGFHMSGVKHAFISPGIAATVLASSFKSTALTMTGLKVVHQNAACWFTLMTLPVG</sequence>
<organism evidence="1">
    <name type="scientific">Serratia fonticola</name>
    <dbReference type="NCBI Taxonomy" id="47917"/>
    <lineage>
        <taxon>Bacteria</taxon>
        <taxon>Pseudomonadati</taxon>
        <taxon>Pseudomonadota</taxon>
        <taxon>Gammaproteobacteria</taxon>
        <taxon>Enterobacterales</taxon>
        <taxon>Yersiniaceae</taxon>
        <taxon>Serratia</taxon>
    </lineage>
</organism>
<dbReference type="EMBL" id="CABEEZ010000021">
    <property type="protein sequence ID" value="VTR20696.1"/>
    <property type="molecule type" value="Genomic_DNA"/>
</dbReference>
<protein>
    <submittedName>
        <fullName evidence="1">Uncharacterized protein</fullName>
    </submittedName>
</protein>
<reference evidence="1" key="1">
    <citation type="submission" date="2019-05" db="EMBL/GenBank/DDBJ databases">
        <authorList>
            <consortium name="Pathogen Informatics"/>
        </authorList>
    </citation>
    <scope>NUCLEOTIDE SEQUENCE [LARGE SCALE GENOMIC DNA]</scope>
    <source>
        <strain evidence="1">NCTC12965</strain>
    </source>
</reference>
<gene>
    <name evidence="1" type="ORF">NCTC12965_01091</name>
</gene>
<name>A0A4U9TKL8_SERFO</name>